<dbReference type="PANTHER" id="PTHR32133:SF380">
    <property type="entry name" value="OS10G0137700 PROTEIN"/>
    <property type="match status" value="1"/>
</dbReference>
<sequence length="391" mass="43647">MSSSRRRRHTRSPAAGPLDDDDLLCEILLRLPPQPSSLPRASAVCKRWRRLVSDPGFFRRFRLRHRRNPPLLGFFEKYGGSPFRSSLEAPNCIPPGRFSLERDGDDYDRSMSLGCRHGLFLIFLMKPRQVLVWDPVTGDEHRIAVPAAFDQDKTVGLVNGAVLRPAGEDPHFQVVLVVADDKQQALACVYSSKTGLWGNLISTPLPYEADGSPLPTMVFIEDSVLAADSLYWKLTGNFEGILEFDLVKQSLAVIRVPLDMYGEGRRFKIMRAESGGLGCLVLSYDCAAQLWKRKTDCDGASSWGLARTIELDKLLSVKSVCFLGIAEENNVVFLWNTIGVFMVHLQSLKFQKLFETNIISYYHPFESVYSAGTCVGGGHDGAKLLLNTQDD</sequence>
<dbReference type="Proteomes" id="UP001231189">
    <property type="component" value="Unassembled WGS sequence"/>
</dbReference>
<evidence type="ECO:0000313" key="3">
    <source>
        <dbReference type="Proteomes" id="UP001231189"/>
    </source>
</evidence>
<gene>
    <name evidence="2" type="ORF">QYE76_051216</name>
</gene>
<dbReference type="InterPro" id="IPR036047">
    <property type="entry name" value="F-box-like_dom_sf"/>
</dbReference>
<accession>A0AAD8SRF9</accession>
<organism evidence="2 3">
    <name type="scientific">Lolium multiflorum</name>
    <name type="common">Italian ryegrass</name>
    <name type="synonym">Lolium perenne subsp. multiflorum</name>
    <dbReference type="NCBI Taxonomy" id="4521"/>
    <lineage>
        <taxon>Eukaryota</taxon>
        <taxon>Viridiplantae</taxon>
        <taxon>Streptophyta</taxon>
        <taxon>Embryophyta</taxon>
        <taxon>Tracheophyta</taxon>
        <taxon>Spermatophyta</taxon>
        <taxon>Magnoliopsida</taxon>
        <taxon>Liliopsida</taxon>
        <taxon>Poales</taxon>
        <taxon>Poaceae</taxon>
        <taxon>BOP clade</taxon>
        <taxon>Pooideae</taxon>
        <taxon>Poodae</taxon>
        <taxon>Poeae</taxon>
        <taxon>Poeae Chloroplast Group 2 (Poeae type)</taxon>
        <taxon>Loliodinae</taxon>
        <taxon>Loliinae</taxon>
        <taxon>Lolium</taxon>
    </lineage>
</organism>
<evidence type="ECO:0000313" key="2">
    <source>
        <dbReference type="EMBL" id="KAK1663057.1"/>
    </source>
</evidence>
<dbReference type="Pfam" id="PF23635">
    <property type="entry name" value="Beta-prop_AT5G49610-like"/>
    <property type="match status" value="1"/>
</dbReference>
<dbReference type="InterPro" id="IPR056594">
    <property type="entry name" value="AT5G49610-like_b-prop"/>
</dbReference>
<dbReference type="EMBL" id="JAUUTY010000003">
    <property type="protein sequence ID" value="KAK1663057.1"/>
    <property type="molecule type" value="Genomic_DNA"/>
</dbReference>
<dbReference type="Pfam" id="PF12937">
    <property type="entry name" value="F-box-like"/>
    <property type="match status" value="1"/>
</dbReference>
<dbReference type="SUPFAM" id="SSF81383">
    <property type="entry name" value="F-box domain"/>
    <property type="match status" value="1"/>
</dbReference>
<dbReference type="PANTHER" id="PTHR32133">
    <property type="entry name" value="OS07G0120400 PROTEIN"/>
    <property type="match status" value="1"/>
</dbReference>
<feature type="domain" description="F-box" evidence="1">
    <location>
        <begin position="21"/>
        <end position="61"/>
    </location>
</feature>
<evidence type="ECO:0000259" key="1">
    <source>
        <dbReference type="SMART" id="SM00256"/>
    </source>
</evidence>
<reference evidence="2" key="1">
    <citation type="submission" date="2023-07" db="EMBL/GenBank/DDBJ databases">
        <title>A chromosome-level genome assembly of Lolium multiflorum.</title>
        <authorList>
            <person name="Chen Y."/>
            <person name="Copetti D."/>
            <person name="Kolliker R."/>
            <person name="Studer B."/>
        </authorList>
    </citation>
    <scope>NUCLEOTIDE SEQUENCE</scope>
    <source>
        <strain evidence="2">02402/16</strain>
        <tissue evidence="2">Leaf</tissue>
    </source>
</reference>
<protein>
    <recommendedName>
        <fullName evidence="1">F-box domain-containing protein</fullName>
    </recommendedName>
</protein>
<keyword evidence="3" id="KW-1185">Reference proteome</keyword>
<dbReference type="InterPro" id="IPR001810">
    <property type="entry name" value="F-box_dom"/>
</dbReference>
<comment type="caution">
    <text evidence="2">The sequence shown here is derived from an EMBL/GenBank/DDBJ whole genome shotgun (WGS) entry which is preliminary data.</text>
</comment>
<dbReference type="Gene3D" id="1.20.1280.50">
    <property type="match status" value="1"/>
</dbReference>
<proteinExistence type="predicted"/>
<dbReference type="SMART" id="SM00256">
    <property type="entry name" value="FBOX"/>
    <property type="match status" value="1"/>
</dbReference>
<name>A0AAD8SRF9_LOLMU</name>
<dbReference type="AlphaFoldDB" id="A0AAD8SRF9"/>